<name>A0A7J6CKW6_9TELE</name>
<evidence type="ECO:0000313" key="3">
    <source>
        <dbReference type="Proteomes" id="UP000579812"/>
    </source>
</evidence>
<gene>
    <name evidence="2" type="ORF">G5714_011569</name>
</gene>
<dbReference type="EMBL" id="JAAMOB010000011">
    <property type="protein sequence ID" value="KAF4107205.1"/>
    <property type="molecule type" value="Genomic_DNA"/>
</dbReference>
<feature type="compositionally biased region" description="Basic and acidic residues" evidence="1">
    <location>
        <begin position="110"/>
        <end position="127"/>
    </location>
</feature>
<accession>A0A7J6CKW6</accession>
<keyword evidence="3" id="KW-1185">Reference proteome</keyword>
<protein>
    <submittedName>
        <fullName evidence="2">Uncharacterized protein</fullName>
    </submittedName>
</protein>
<reference evidence="2 3" key="1">
    <citation type="submission" date="2020-04" db="EMBL/GenBank/DDBJ databases">
        <title>Chromosome-level genome assembly of a cyprinid fish Onychostoma macrolepis by integration of Nanopore Sequencing, Bionano and Hi-C technology.</title>
        <authorList>
            <person name="Wang D."/>
        </authorList>
    </citation>
    <scope>NUCLEOTIDE SEQUENCE [LARGE SCALE GENOMIC DNA]</scope>
    <source>
        <strain evidence="2">SWU-2019</strain>
        <tissue evidence="2">Muscle</tissue>
    </source>
</reference>
<evidence type="ECO:0000313" key="2">
    <source>
        <dbReference type="EMBL" id="KAF4107205.1"/>
    </source>
</evidence>
<feature type="compositionally biased region" description="Basic and acidic residues" evidence="1">
    <location>
        <begin position="136"/>
        <end position="164"/>
    </location>
</feature>
<organism evidence="2 3">
    <name type="scientific">Onychostoma macrolepis</name>
    <dbReference type="NCBI Taxonomy" id="369639"/>
    <lineage>
        <taxon>Eukaryota</taxon>
        <taxon>Metazoa</taxon>
        <taxon>Chordata</taxon>
        <taxon>Craniata</taxon>
        <taxon>Vertebrata</taxon>
        <taxon>Euteleostomi</taxon>
        <taxon>Actinopterygii</taxon>
        <taxon>Neopterygii</taxon>
        <taxon>Teleostei</taxon>
        <taxon>Ostariophysi</taxon>
        <taxon>Cypriniformes</taxon>
        <taxon>Cyprinidae</taxon>
        <taxon>Acrossocheilinae</taxon>
        <taxon>Onychostoma</taxon>
    </lineage>
</organism>
<comment type="caution">
    <text evidence="2">The sequence shown here is derived from an EMBL/GenBank/DDBJ whole genome shotgun (WGS) entry which is preliminary data.</text>
</comment>
<sequence length="177" mass="18965">MAELGTWGTLSSATWGIPVGNTGLQGPQAEEKEMAASVSGLGMVLGAGQRGQEADFSAVWTDVNEGSITLVPRSVGERKSRSMGNQRCRIAGDLKKYGNPAEKYGNPAEKYSDPTKNPAEKYGDPAEKYGNPAENPAEKYGDSAKNPAEKYGKPAEKTFRKSDSDTSNPEMSRKKVD</sequence>
<feature type="region of interest" description="Disordered" evidence="1">
    <location>
        <begin position="74"/>
        <end position="177"/>
    </location>
</feature>
<dbReference type="Proteomes" id="UP000579812">
    <property type="component" value="Unassembled WGS sequence"/>
</dbReference>
<evidence type="ECO:0000256" key="1">
    <source>
        <dbReference type="SAM" id="MobiDB-lite"/>
    </source>
</evidence>
<dbReference type="AlphaFoldDB" id="A0A7J6CKW6"/>
<proteinExistence type="predicted"/>